<dbReference type="AlphaFoldDB" id="A0A9J7KGF3"/>
<protein>
    <submittedName>
        <fullName evidence="4">Uncharacterized protein LOC118404049</fullName>
    </submittedName>
</protein>
<evidence type="ECO:0000313" key="3">
    <source>
        <dbReference type="Proteomes" id="UP000001554"/>
    </source>
</evidence>
<organism evidence="3 4">
    <name type="scientific">Branchiostoma floridae</name>
    <name type="common">Florida lancelet</name>
    <name type="synonym">Amphioxus</name>
    <dbReference type="NCBI Taxonomy" id="7739"/>
    <lineage>
        <taxon>Eukaryota</taxon>
        <taxon>Metazoa</taxon>
        <taxon>Chordata</taxon>
        <taxon>Cephalochordata</taxon>
        <taxon>Leptocardii</taxon>
        <taxon>Amphioxiformes</taxon>
        <taxon>Branchiostomatidae</taxon>
        <taxon>Branchiostoma</taxon>
    </lineage>
</organism>
<dbReference type="OrthoDB" id="10144475at2759"/>
<dbReference type="RefSeq" id="XP_035658898.1">
    <property type="nucleotide sequence ID" value="XM_035803005.1"/>
</dbReference>
<feature type="region of interest" description="Disordered" evidence="1">
    <location>
        <begin position="108"/>
        <end position="131"/>
    </location>
</feature>
<name>A0A9J7KGF3_BRAFL</name>
<feature type="chain" id="PRO_5039945237" evidence="2">
    <location>
        <begin position="23"/>
        <end position="131"/>
    </location>
</feature>
<reference evidence="3" key="1">
    <citation type="journal article" date="2020" name="Nat. Ecol. Evol.">
        <title>Deeply conserved synteny resolves early events in vertebrate evolution.</title>
        <authorList>
            <person name="Simakov O."/>
            <person name="Marletaz F."/>
            <person name="Yue J.X."/>
            <person name="O'Connell B."/>
            <person name="Jenkins J."/>
            <person name="Brandt A."/>
            <person name="Calef R."/>
            <person name="Tung C.H."/>
            <person name="Huang T.K."/>
            <person name="Schmutz J."/>
            <person name="Satoh N."/>
            <person name="Yu J.K."/>
            <person name="Putnam N.H."/>
            <person name="Green R.E."/>
            <person name="Rokhsar D.S."/>
        </authorList>
    </citation>
    <scope>NUCLEOTIDE SEQUENCE [LARGE SCALE GENOMIC DNA]</scope>
    <source>
        <strain evidence="3">S238N-H82</strain>
    </source>
</reference>
<evidence type="ECO:0000256" key="1">
    <source>
        <dbReference type="SAM" id="MobiDB-lite"/>
    </source>
</evidence>
<evidence type="ECO:0000256" key="2">
    <source>
        <dbReference type="SAM" id="SignalP"/>
    </source>
</evidence>
<reference evidence="4" key="2">
    <citation type="submission" date="2025-08" db="UniProtKB">
        <authorList>
            <consortium name="RefSeq"/>
        </authorList>
    </citation>
    <scope>IDENTIFICATION</scope>
    <source>
        <strain evidence="4">S238N-H82</strain>
        <tissue evidence="4">Testes</tissue>
    </source>
</reference>
<proteinExistence type="predicted"/>
<sequence>MRLLNTALFVCVVVGQVASTVAVNNDCTGPPPQYNNSAFDHCTEQRPGGCNCTAANQTCLFGDRLFYNCSHDTELDFLIVCNYKDAQGNRYGWVVDNVTEKFENCTGSEAPVQETTKPRPTASPFLGKLMR</sequence>
<accession>A0A9J7KGF3</accession>
<dbReference type="KEGG" id="bfo:118404049"/>
<evidence type="ECO:0000313" key="4">
    <source>
        <dbReference type="RefSeq" id="XP_035658898.1"/>
    </source>
</evidence>
<keyword evidence="2" id="KW-0732">Signal</keyword>
<dbReference type="Proteomes" id="UP000001554">
    <property type="component" value="Chromosome 2"/>
</dbReference>
<gene>
    <name evidence="4" type="primary">LOC118404049</name>
</gene>
<keyword evidence="3" id="KW-1185">Reference proteome</keyword>
<feature type="signal peptide" evidence="2">
    <location>
        <begin position="1"/>
        <end position="22"/>
    </location>
</feature>
<dbReference type="GeneID" id="118404049"/>